<keyword evidence="4" id="KW-1003">Cell membrane</keyword>
<evidence type="ECO:0000256" key="5">
    <source>
        <dbReference type="ARBA" id="ARBA00022692"/>
    </source>
</evidence>
<feature type="transmembrane region" description="Helical" evidence="8">
    <location>
        <begin position="110"/>
        <end position="128"/>
    </location>
</feature>
<evidence type="ECO:0000313" key="9">
    <source>
        <dbReference type="EMBL" id="MFB5189872.1"/>
    </source>
</evidence>
<keyword evidence="7 8" id="KW-0472">Membrane</keyword>
<keyword evidence="5 8" id="KW-0812">Transmembrane</keyword>
<gene>
    <name evidence="9" type="ORF">KKP3000_003262</name>
</gene>
<dbReference type="RefSeq" id="WP_375330567.1">
    <property type="nucleotide sequence ID" value="NZ_JBDXSU010000004.1"/>
</dbReference>
<accession>A0ABV5ADZ2</accession>
<feature type="transmembrane region" description="Helical" evidence="8">
    <location>
        <begin position="299"/>
        <end position="320"/>
    </location>
</feature>
<evidence type="ECO:0000256" key="6">
    <source>
        <dbReference type="ARBA" id="ARBA00022989"/>
    </source>
</evidence>
<feature type="transmembrane region" description="Helical" evidence="8">
    <location>
        <begin position="272"/>
        <end position="292"/>
    </location>
</feature>
<organism evidence="9 10">
    <name type="scientific">Alicyclobacillus fastidiosus</name>
    <dbReference type="NCBI Taxonomy" id="392011"/>
    <lineage>
        <taxon>Bacteria</taxon>
        <taxon>Bacillati</taxon>
        <taxon>Bacillota</taxon>
        <taxon>Bacilli</taxon>
        <taxon>Bacillales</taxon>
        <taxon>Alicyclobacillaceae</taxon>
        <taxon>Alicyclobacillus</taxon>
    </lineage>
</organism>
<reference evidence="9 10" key="1">
    <citation type="journal article" date="2024" name="Int. J. Mol. Sci.">
        <title>Exploration of Alicyclobacillus spp. Genome in Search of Antibiotic Resistance.</title>
        <authorList>
            <person name="Bucka-Kolendo J."/>
            <person name="Kiousi D.E."/>
            <person name="Dekowska A."/>
            <person name="Mikolajczuk-Szczyrba A."/>
            <person name="Karadedos D.M."/>
            <person name="Michael P."/>
            <person name="Galanis A."/>
            <person name="Sokolowska B."/>
        </authorList>
    </citation>
    <scope>NUCLEOTIDE SEQUENCE [LARGE SCALE GENOMIC DNA]</scope>
    <source>
        <strain evidence="9 10">KKP 3000</strain>
    </source>
</reference>
<keyword evidence="3" id="KW-0813">Transport</keyword>
<sequence>MLTLGLVLAVVLEMTIGPMAVPIRKIIPDTFAYLLGQGQHNTDALVVGAIRWPRLLVALLVGAGLAVCGTVLQAVFKNPMSDPGIIGVSSGGALGAVLTIRLGIGAASVWTTPIGAFVVGLAVVIAIYRLSTVGRRTNLYALLLAGVAVSSLCSSVITALLDLSPLQVMQEMMFWLFGGLDGSNWSEVLLLAIVDAICITAFALIAWSYDIMLTGEEHAQGVGVPVQRMKQVTLGLCALLVGVCVSTTGVISFVGLIVPHVLRHFVGSKHRVLIPAAALGGAILLALSDLVARTVFAPVELSVGIVTSFLGAPFFLYLLFQRQRKWQRG</sequence>
<protein>
    <submittedName>
        <fullName evidence="9">Iron ABC transporter permease</fullName>
    </submittedName>
</protein>
<evidence type="ECO:0000256" key="8">
    <source>
        <dbReference type="SAM" id="Phobius"/>
    </source>
</evidence>
<evidence type="ECO:0000256" key="3">
    <source>
        <dbReference type="ARBA" id="ARBA00022448"/>
    </source>
</evidence>
<dbReference type="InterPro" id="IPR037294">
    <property type="entry name" value="ABC_BtuC-like"/>
</dbReference>
<dbReference type="Proteomes" id="UP001579974">
    <property type="component" value="Unassembled WGS sequence"/>
</dbReference>
<feature type="transmembrane region" description="Helical" evidence="8">
    <location>
        <begin position="188"/>
        <end position="211"/>
    </location>
</feature>
<feature type="transmembrane region" description="Helical" evidence="8">
    <location>
        <begin position="232"/>
        <end position="260"/>
    </location>
</feature>
<proteinExistence type="inferred from homology"/>
<comment type="caution">
    <text evidence="9">The sequence shown here is derived from an EMBL/GenBank/DDBJ whole genome shotgun (WGS) entry which is preliminary data.</text>
</comment>
<evidence type="ECO:0000256" key="1">
    <source>
        <dbReference type="ARBA" id="ARBA00004651"/>
    </source>
</evidence>
<feature type="transmembrane region" description="Helical" evidence="8">
    <location>
        <begin position="140"/>
        <end position="168"/>
    </location>
</feature>
<name>A0ABV5ADZ2_9BACL</name>
<evidence type="ECO:0000256" key="2">
    <source>
        <dbReference type="ARBA" id="ARBA00007935"/>
    </source>
</evidence>
<dbReference type="PANTHER" id="PTHR30472:SF25">
    <property type="entry name" value="ABC TRANSPORTER PERMEASE PROTEIN MJ0876-RELATED"/>
    <property type="match status" value="1"/>
</dbReference>
<dbReference type="InterPro" id="IPR000522">
    <property type="entry name" value="ABC_transptr_permease_BtuC"/>
</dbReference>
<feature type="transmembrane region" description="Helical" evidence="8">
    <location>
        <begin position="55"/>
        <end position="76"/>
    </location>
</feature>
<comment type="similarity">
    <text evidence="2">Belongs to the binding-protein-dependent transport system permease family. FecCD subfamily.</text>
</comment>
<evidence type="ECO:0000313" key="10">
    <source>
        <dbReference type="Proteomes" id="UP001579974"/>
    </source>
</evidence>
<feature type="transmembrane region" description="Helical" evidence="8">
    <location>
        <begin position="83"/>
        <end position="104"/>
    </location>
</feature>
<evidence type="ECO:0000256" key="7">
    <source>
        <dbReference type="ARBA" id="ARBA00023136"/>
    </source>
</evidence>
<dbReference type="Gene3D" id="1.10.3470.10">
    <property type="entry name" value="ABC transporter involved in vitamin B12 uptake, BtuC"/>
    <property type="match status" value="1"/>
</dbReference>
<dbReference type="SUPFAM" id="SSF81345">
    <property type="entry name" value="ABC transporter involved in vitamin B12 uptake, BtuC"/>
    <property type="match status" value="1"/>
</dbReference>
<dbReference type="EMBL" id="JBDXSU010000004">
    <property type="protein sequence ID" value="MFB5189872.1"/>
    <property type="molecule type" value="Genomic_DNA"/>
</dbReference>
<dbReference type="CDD" id="cd06550">
    <property type="entry name" value="TM_ABC_iron-siderophores_like"/>
    <property type="match status" value="1"/>
</dbReference>
<dbReference type="PANTHER" id="PTHR30472">
    <property type="entry name" value="FERRIC ENTEROBACTIN TRANSPORT SYSTEM PERMEASE PROTEIN"/>
    <property type="match status" value="1"/>
</dbReference>
<dbReference type="Pfam" id="PF01032">
    <property type="entry name" value="FecCD"/>
    <property type="match status" value="1"/>
</dbReference>
<keyword evidence="10" id="KW-1185">Reference proteome</keyword>
<keyword evidence="6 8" id="KW-1133">Transmembrane helix</keyword>
<comment type="subcellular location">
    <subcellularLocation>
        <location evidence="1">Cell membrane</location>
        <topology evidence="1">Multi-pass membrane protein</topology>
    </subcellularLocation>
</comment>
<evidence type="ECO:0000256" key="4">
    <source>
        <dbReference type="ARBA" id="ARBA00022475"/>
    </source>
</evidence>